<dbReference type="Gene3D" id="3.40.50.720">
    <property type="entry name" value="NAD(P)-binding Rossmann-like Domain"/>
    <property type="match status" value="1"/>
</dbReference>
<evidence type="ECO:0000256" key="11">
    <source>
        <dbReference type="ARBA" id="ARBA00031827"/>
    </source>
</evidence>
<keyword evidence="14" id="KW-1185">Reference proteome</keyword>
<dbReference type="GO" id="GO:0003974">
    <property type="term" value="F:UDP-N-acetylglucosamine 4-epimerase activity"/>
    <property type="evidence" value="ECO:0007669"/>
    <property type="project" value="UniProtKB-EC"/>
</dbReference>
<keyword evidence="9" id="KW-0119">Carbohydrate metabolism</keyword>
<comment type="caution">
    <text evidence="13">The sequence shown here is derived from an EMBL/GenBank/DDBJ whole genome shotgun (WGS) entry which is preliminary data.</text>
</comment>
<feature type="non-terminal residue" evidence="13">
    <location>
        <position position="240"/>
    </location>
</feature>
<evidence type="ECO:0000256" key="9">
    <source>
        <dbReference type="ARBA" id="ARBA00023144"/>
    </source>
</evidence>
<dbReference type="GO" id="GO:0033499">
    <property type="term" value="P:galactose catabolic process via UDP-galactose, Leloir pathway"/>
    <property type="evidence" value="ECO:0007669"/>
    <property type="project" value="TreeGrafter"/>
</dbReference>
<proteinExistence type="predicted"/>
<evidence type="ECO:0000256" key="4">
    <source>
        <dbReference type="ARBA" id="ARBA00002760"/>
    </source>
</evidence>
<dbReference type="EMBL" id="LBMM01010048">
    <property type="protein sequence ID" value="KMQ87702.1"/>
    <property type="molecule type" value="Genomic_DNA"/>
</dbReference>
<dbReference type="InterPro" id="IPR016040">
    <property type="entry name" value="NAD(P)-bd_dom"/>
</dbReference>
<comment type="catalytic activity">
    <reaction evidence="2">
        <text>UDP-alpha-D-glucose = UDP-alpha-D-galactose</text>
        <dbReference type="Rhea" id="RHEA:22168"/>
        <dbReference type="ChEBI" id="CHEBI:58885"/>
        <dbReference type="ChEBI" id="CHEBI:66914"/>
        <dbReference type="EC" id="5.1.3.2"/>
    </reaction>
</comment>
<dbReference type="OrthoDB" id="9402762at2759"/>
<evidence type="ECO:0000313" key="13">
    <source>
        <dbReference type="EMBL" id="KMQ87702.1"/>
    </source>
</evidence>
<protein>
    <recommendedName>
        <fullName evidence="11">UDP-N-acetylglucosamine 4-epimerase</fullName>
        <ecNumber evidence="7">5.1.3.2</ecNumber>
        <ecNumber evidence="6">5.1.3.7</ecNumber>
    </recommendedName>
</protein>
<evidence type="ECO:0000256" key="2">
    <source>
        <dbReference type="ARBA" id="ARBA00000083"/>
    </source>
</evidence>
<keyword evidence="8" id="KW-0520">NAD</keyword>
<sequence length="240" mass="26807">MASKSWNVLVTGGAGYIGSHTVLELLKADIQVVVIDNLSNAYKDSNFEKPECLLRIEKLTNKNIAFIICDITNINDLRNVFQKYTFHSVIHFAALKAVSESCQKPLEYYKANVSGTINLLEVMRENNIKHFIYSSSATVYGVPQQLPLMEDMKTGNCTNPYGKTKFMVEEILKDLCISDKEFSVISLRYFNPVGAHPSGQIGEDPNGVPNNLMPYIAQVSVGKRDTLYVYGNDYDTPDGT</sequence>
<comment type="catalytic activity">
    <reaction evidence="1">
        <text>UDP-N-acetyl-alpha-D-glucosamine = UDP-N-acetyl-alpha-D-galactosamine</text>
        <dbReference type="Rhea" id="RHEA:20517"/>
        <dbReference type="ChEBI" id="CHEBI:57705"/>
        <dbReference type="ChEBI" id="CHEBI:67138"/>
        <dbReference type="EC" id="5.1.3.7"/>
    </reaction>
</comment>
<dbReference type="Gene3D" id="3.90.25.10">
    <property type="entry name" value="UDP-galactose 4-epimerase, domain 1"/>
    <property type="match status" value="1"/>
</dbReference>
<evidence type="ECO:0000256" key="10">
    <source>
        <dbReference type="ARBA" id="ARBA00023235"/>
    </source>
</evidence>
<dbReference type="EC" id="5.1.3.2" evidence="7"/>
<evidence type="ECO:0000256" key="3">
    <source>
        <dbReference type="ARBA" id="ARBA00001911"/>
    </source>
</evidence>
<dbReference type="AlphaFoldDB" id="A0A0J7KBP4"/>
<feature type="domain" description="NAD(P)-binding" evidence="12">
    <location>
        <begin position="9"/>
        <end position="238"/>
    </location>
</feature>
<dbReference type="PANTHER" id="PTHR43725:SF47">
    <property type="entry name" value="UDP-GLUCOSE 4-EPIMERASE"/>
    <property type="match status" value="1"/>
</dbReference>
<comment type="function">
    <text evidence="4">Catalyzes two distinct but analogous reactions: the reversible epimerization of UDP-glucose to UDP-galactose and the reversible epimerization of UDP-N-acetylglucosamine to UDP-N-acetylgalactosamine. The reaction with UDP-Gal plays a critical role in the Leloir pathway of galactose catabolism in which galactose is converted to the glycolytic intermediate glucose 6-phosphate. It contributes to the catabolism of dietary galactose and enables the endogenous biosynthesis of both UDP-Gal and UDP-GalNAc when exogenous sources are limited. Both UDP-sugar interconversions are important in the synthesis of glycoproteins and glycolipids.</text>
</comment>
<dbReference type="Pfam" id="PF16363">
    <property type="entry name" value="GDP_Man_Dehyd"/>
    <property type="match status" value="1"/>
</dbReference>
<comment type="pathway">
    <text evidence="5">Carbohydrate metabolism; galactose metabolism.</text>
</comment>
<dbReference type="SUPFAM" id="SSF51735">
    <property type="entry name" value="NAD(P)-binding Rossmann-fold domains"/>
    <property type="match status" value="1"/>
</dbReference>
<dbReference type="GO" id="GO:0005829">
    <property type="term" value="C:cytosol"/>
    <property type="evidence" value="ECO:0007669"/>
    <property type="project" value="TreeGrafter"/>
</dbReference>
<reference evidence="13 14" key="1">
    <citation type="submission" date="2015-04" db="EMBL/GenBank/DDBJ databases">
        <title>Lasius niger genome sequencing.</title>
        <authorList>
            <person name="Konorov E.A."/>
            <person name="Nikitin M.A."/>
            <person name="Kirill M.V."/>
            <person name="Chang P."/>
        </authorList>
    </citation>
    <scope>NUCLEOTIDE SEQUENCE [LARGE SCALE GENOMIC DNA]</scope>
    <source>
        <tissue evidence="13">Whole</tissue>
    </source>
</reference>
<organism evidence="13 14">
    <name type="scientific">Lasius niger</name>
    <name type="common">Black garden ant</name>
    <dbReference type="NCBI Taxonomy" id="67767"/>
    <lineage>
        <taxon>Eukaryota</taxon>
        <taxon>Metazoa</taxon>
        <taxon>Ecdysozoa</taxon>
        <taxon>Arthropoda</taxon>
        <taxon>Hexapoda</taxon>
        <taxon>Insecta</taxon>
        <taxon>Pterygota</taxon>
        <taxon>Neoptera</taxon>
        <taxon>Endopterygota</taxon>
        <taxon>Hymenoptera</taxon>
        <taxon>Apocrita</taxon>
        <taxon>Aculeata</taxon>
        <taxon>Formicoidea</taxon>
        <taxon>Formicidae</taxon>
        <taxon>Formicinae</taxon>
        <taxon>Lasius</taxon>
        <taxon>Lasius</taxon>
    </lineage>
</organism>
<gene>
    <name evidence="13" type="ORF">RF55_12937</name>
</gene>
<keyword evidence="9" id="KW-0299">Galactose metabolism</keyword>
<dbReference type="Proteomes" id="UP000036403">
    <property type="component" value="Unassembled WGS sequence"/>
</dbReference>
<evidence type="ECO:0000256" key="6">
    <source>
        <dbReference type="ARBA" id="ARBA00013175"/>
    </source>
</evidence>
<dbReference type="GO" id="GO:0003978">
    <property type="term" value="F:UDP-glucose 4-epimerase activity"/>
    <property type="evidence" value="ECO:0007669"/>
    <property type="project" value="UniProtKB-EC"/>
</dbReference>
<evidence type="ECO:0000259" key="12">
    <source>
        <dbReference type="Pfam" id="PF16363"/>
    </source>
</evidence>
<evidence type="ECO:0000256" key="1">
    <source>
        <dbReference type="ARBA" id="ARBA00000014"/>
    </source>
</evidence>
<dbReference type="NCBIfam" id="TIGR01179">
    <property type="entry name" value="galE"/>
    <property type="match status" value="1"/>
</dbReference>
<evidence type="ECO:0000256" key="8">
    <source>
        <dbReference type="ARBA" id="ARBA00023027"/>
    </source>
</evidence>
<dbReference type="PaxDb" id="67767-A0A0J7KBP4"/>
<evidence type="ECO:0000256" key="5">
    <source>
        <dbReference type="ARBA" id="ARBA00004947"/>
    </source>
</evidence>
<dbReference type="InterPro" id="IPR005886">
    <property type="entry name" value="UDP_G4E"/>
</dbReference>
<evidence type="ECO:0000313" key="14">
    <source>
        <dbReference type="Proteomes" id="UP000036403"/>
    </source>
</evidence>
<dbReference type="EC" id="5.1.3.7" evidence="6"/>
<name>A0A0J7KBP4_LASNI</name>
<accession>A0A0J7KBP4</accession>
<keyword evidence="10" id="KW-0413">Isomerase</keyword>
<comment type="cofactor">
    <cofactor evidence="3">
        <name>NAD(+)</name>
        <dbReference type="ChEBI" id="CHEBI:57540"/>
    </cofactor>
</comment>
<dbReference type="InterPro" id="IPR036291">
    <property type="entry name" value="NAD(P)-bd_dom_sf"/>
</dbReference>
<dbReference type="PANTHER" id="PTHR43725">
    <property type="entry name" value="UDP-GLUCOSE 4-EPIMERASE"/>
    <property type="match status" value="1"/>
</dbReference>
<evidence type="ECO:0000256" key="7">
    <source>
        <dbReference type="ARBA" id="ARBA00013189"/>
    </source>
</evidence>
<dbReference type="STRING" id="67767.A0A0J7KBP4"/>